<keyword evidence="1 2" id="KW-0175">Coiled coil</keyword>
<evidence type="ECO:0000256" key="3">
    <source>
        <dbReference type="SAM" id="MobiDB-lite"/>
    </source>
</evidence>
<dbReference type="InterPro" id="IPR043597">
    <property type="entry name" value="TPH_dom"/>
</dbReference>
<dbReference type="AlphaFoldDB" id="A0A8D8ZSC0"/>
<dbReference type="EMBL" id="HBUF01209581">
    <property type="protein sequence ID" value="CAG6665136.1"/>
    <property type="molecule type" value="Transcribed_RNA"/>
</dbReference>
<sequence length="507" mass="61670">MKKLKIHPVNRKIPNQDEELDVLKGVYRDGRTRVLDITNDYTRIILVPDKNPSTSDTRLLSDTTYKALLDDSRNPTLQEKQEYFRKMQEDNINRDKESAARIRRIKSEVNKMPTKKTESERKQKEEERIRNDHIRRRAEALKLEEEVAMKVLNSEISKVKCNAILKKQMEEKALKKKYERERMKKTDRDLIEKWESKYNKKNREEDERLRTNKKKLVDFLDSQVKLEKMKKNMEKERVAKEVAERKLLLTEDMKNDWEEFQIRQNDKKVLLNHQKESILQVQKLKQKQIEEDKLILKNVKKFQQMKEEREKIEKENKFKDWAKRDEAIDKVVNQIKEEERRKLEAEEYADRRKNNELDKEWREKEKERIMKELEAKKKFHDGITMQVEDKYVQKTKELITVMGDVETKRQRLIRLNAQDEQKNIELAEKKKIFLKNLIEQGKEKQRMKNKEKREVELWREKMKEVDKERKEKLTKAIESKIDELMKYEMSDKDMHLLKEKVLKTSLI</sequence>
<organism evidence="5">
    <name type="scientific">Cacopsylla melanoneura</name>
    <dbReference type="NCBI Taxonomy" id="428564"/>
    <lineage>
        <taxon>Eukaryota</taxon>
        <taxon>Metazoa</taxon>
        <taxon>Ecdysozoa</taxon>
        <taxon>Arthropoda</taxon>
        <taxon>Hexapoda</taxon>
        <taxon>Insecta</taxon>
        <taxon>Pterygota</taxon>
        <taxon>Neoptera</taxon>
        <taxon>Paraneoptera</taxon>
        <taxon>Hemiptera</taxon>
        <taxon>Sternorrhyncha</taxon>
        <taxon>Psylloidea</taxon>
        <taxon>Psyllidae</taxon>
        <taxon>Psyllinae</taxon>
        <taxon>Cacopsylla</taxon>
    </lineage>
</organism>
<name>A0A8D8ZSC0_9HEMI</name>
<dbReference type="EMBL" id="HBUF01343013">
    <property type="protein sequence ID" value="CAG6706123.1"/>
    <property type="molecule type" value="Transcribed_RNA"/>
</dbReference>
<evidence type="ECO:0000259" key="4">
    <source>
        <dbReference type="Pfam" id="PF13868"/>
    </source>
</evidence>
<protein>
    <recommendedName>
        <fullName evidence="4">Trichohyalin-plectin-homology domain-containing protein</fullName>
    </recommendedName>
</protein>
<dbReference type="EMBL" id="HBUF01534974">
    <property type="protein sequence ID" value="CAG6753019.1"/>
    <property type="molecule type" value="Transcribed_RNA"/>
</dbReference>
<dbReference type="Pfam" id="PF13868">
    <property type="entry name" value="TPH"/>
    <property type="match status" value="1"/>
</dbReference>
<accession>A0A8D8ZSC0</accession>
<dbReference type="EMBL" id="HBUF01035206">
    <property type="protein sequence ID" value="CAG6616247.1"/>
    <property type="molecule type" value="Transcribed_RNA"/>
</dbReference>
<reference evidence="5" key="1">
    <citation type="submission" date="2021-05" db="EMBL/GenBank/DDBJ databases">
        <authorList>
            <person name="Alioto T."/>
            <person name="Alioto T."/>
            <person name="Gomez Garrido J."/>
        </authorList>
    </citation>
    <scope>NUCLEOTIDE SEQUENCE</scope>
</reference>
<feature type="coiled-coil region" evidence="2">
    <location>
        <begin position="295"/>
        <end position="355"/>
    </location>
</feature>
<dbReference type="EMBL" id="HBUF01343012">
    <property type="protein sequence ID" value="CAG6706122.1"/>
    <property type="molecule type" value="Transcribed_RNA"/>
</dbReference>
<dbReference type="EMBL" id="HBUF01534973">
    <property type="protein sequence ID" value="CAG6753018.1"/>
    <property type="molecule type" value="Transcribed_RNA"/>
</dbReference>
<evidence type="ECO:0000256" key="1">
    <source>
        <dbReference type="ARBA" id="ARBA00023054"/>
    </source>
</evidence>
<dbReference type="EMBL" id="HBUF01209579">
    <property type="protein sequence ID" value="CAG6665134.1"/>
    <property type="molecule type" value="Transcribed_RNA"/>
</dbReference>
<dbReference type="EMBL" id="HBUF01534975">
    <property type="protein sequence ID" value="CAG6753020.1"/>
    <property type="molecule type" value="Transcribed_RNA"/>
</dbReference>
<evidence type="ECO:0000313" key="5">
    <source>
        <dbReference type="EMBL" id="CAG6753018.1"/>
    </source>
</evidence>
<dbReference type="EMBL" id="HBUF01035207">
    <property type="protein sequence ID" value="CAG6616248.1"/>
    <property type="molecule type" value="Transcribed_RNA"/>
</dbReference>
<evidence type="ECO:0000256" key="2">
    <source>
        <dbReference type="SAM" id="Coils"/>
    </source>
</evidence>
<feature type="domain" description="Trichohyalin-plectin-homology" evidence="4">
    <location>
        <begin position="143"/>
        <end position="486"/>
    </location>
</feature>
<feature type="region of interest" description="Disordered" evidence="3">
    <location>
        <begin position="112"/>
        <end position="131"/>
    </location>
</feature>
<proteinExistence type="predicted"/>
<feature type="coiled-coil region" evidence="2">
    <location>
        <begin position="417"/>
        <end position="468"/>
    </location>
</feature>